<accession>A0A1H6WV78</accession>
<evidence type="ECO:0000256" key="3">
    <source>
        <dbReference type="ARBA" id="ARBA00022553"/>
    </source>
</evidence>
<keyword evidence="6" id="KW-0808">Transferase</keyword>
<dbReference type="Proteomes" id="UP000183077">
    <property type="component" value="Unassembled WGS sequence"/>
</dbReference>
<dbReference type="InterPro" id="IPR005467">
    <property type="entry name" value="His_kinase_dom"/>
</dbReference>
<evidence type="ECO:0000313" key="7">
    <source>
        <dbReference type="Proteomes" id="UP000183077"/>
    </source>
</evidence>
<keyword evidence="4" id="KW-0812">Transmembrane</keyword>
<dbReference type="CDD" id="cd00075">
    <property type="entry name" value="HATPase"/>
    <property type="match status" value="1"/>
</dbReference>
<dbReference type="InterPro" id="IPR036890">
    <property type="entry name" value="HATPase_C_sf"/>
</dbReference>
<evidence type="ECO:0000256" key="2">
    <source>
        <dbReference type="ARBA" id="ARBA00012438"/>
    </source>
</evidence>
<comment type="catalytic activity">
    <reaction evidence="1">
        <text>ATP + protein L-histidine = ADP + protein N-phospho-L-histidine.</text>
        <dbReference type="EC" id="2.7.13.3"/>
    </reaction>
</comment>
<dbReference type="InterPro" id="IPR003594">
    <property type="entry name" value="HATPase_dom"/>
</dbReference>
<dbReference type="Gene3D" id="3.30.565.10">
    <property type="entry name" value="Histidine kinase-like ATPase, C-terminal domain"/>
    <property type="match status" value="1"/>
</dbReference>
<name>A0A1H6WV78_9FLAO</name>
<gene>
    <name evidence="6" type="ORF">SAMN04488018_11674</name>
</gene>
<keyword evidence="4" id="KW-0472">Membrane</keyword>
<evidence type="ECO:0000256" key="4">
    <source>
        <dbReference type="SAM" id="Phobius"/>
    </source>
</evidence>
<reference evidence="6 7" key="1">
    <citation type="submission" date="2016-10" db="EMBL/GenBank/DDBJ databases">
        <authorList>
            <person name="de Groot N.N."/>
        </authorList>
    </citation>
    <scope>NUCLEOTIDE SEQUENCE [LARGE SCALE GENOMIC DNA]</scope>
    <source>
        <strain evidence="6 7">DSM 23048</strain>
    </source>
</reference>
<keyword evidence="4" id="KW-1133">Transmembrane helix</keyword>
<sequence>MKKLNSKYYLIIFCVFYILLIGVMGAYIYHAFQLKCKEIVTTVHTRIDNLEESGILNKYTIKKENEQYRMLLEIVHGKKTLDEFKEFNKKILKAREEHFSHLIDSLFVNEKYEVAVRYDMSQLTLHDQKKELLEAPITLLQTSHKVEKSYKTNTSNWEVQESSERTDVREEEKEYKHHFSLYQNQYIDIKNIISIALLSLLPLLILTAIVAISLLVVYYIAYRTIKQKEKEVDNLYNMVDNVTHEFKLPIATLKYGCNNLALEYQSPTIDLLMRQVNRLDRLQNSLTPYMTSDNNPYTVKDLTQMMDDLRQLYPEVKLYEQWDAQEEVLLDKTKMETILLNLIENSIKYGGTAIQCNISTNDKHYIFSVLDNGIGIAKDQQRDIFKKFYRIREGNIHNTTGLGIGLYQVQQIVESLNGQININSKPQKGTTFIITIPYV</sequence>
<feature type="domain" description="Histidine kinase" evidence="5">
    <location>
        <begin position="241"/>
        <end position="439"/>
    </location>
</feature>
<dbReference type="SUPFAM" id="SSF55874">
    <property type="entry name" value="ATPase domain of HSP90 chaperone/DNA topoisomerase II/histidine kinase"/>
    <property type="match status" value="1"/>
</dbReference>
<dbReference type="GO" id="GO:0000155">
    <property type="term" value="F:phosphorelay sensor kinase activity"/>
    <property type="evidence" value="ECO:0007669"/>
    <property type="project" value="TreeGrafter"/>
</dbReference>
<evidence type="ECO:0000313" key="6">
    <source>
        <dbReference type="EMBL" id="SEJ20708.1"/>
    </source>
</evidence>
<dbReference type="EC" id="2.7.13.3" evidence="2"/>
<dbReference type="EMBL" id="FNYS01000016">
    <property type="protein sequence ID" value="SEJ20708.1"/>
    <property type="molecule type" value="Genomic_DNA"/>
</dbReference>
<keyword evidence="3" id="KW-0597">Phosphoprotein</keyword>
<evidence type="ECO:0000259" key="5">
    <source>
        <dbReference type="PROSITE" id="PS50109"/>
    </source>
</evidence>
<dbReference type="GeneID" id="82258049"/>
<dbReference type="AlphaFoldDB" id="A0A1H6WV78"/>
<dbReference type="PROSITE" id="PS50109">
    <property type="entry name" value="HIS_KIN"/>
    <property type="match status" value="1"/>
</dbReference>
<proteinExistence type="predicted"/>
<feature type="transmembrane region" description="Helical" evidence="4">
    <location>
        <begin position="7"/>
        <end position="29"/>
    </location>
</feature>
<dbReference type="Pfam" id="PF02518">
    <property type="entry name" value="HATPase_c"/>
    <property type="match status" value="1"/>
</dbReference>
<keyword evidence="6" id="KW-0418">Kinase</keyword>
<dbReference type="PANTHER" id="PTHR43547:SF2">
    <property type="entry name" value="HYBRID SIGNAL TRANSDUCTION HISTIDINE KINASE C"/>
    <property type="match status" value="1"/>
</dbReference>
<dbReference type="RefSeq" id="WP_074747129.1">
    <property type="nucleotide sequence ID" value="NZ_FNYS01000016.1"/>
</dbReference>
<dbReference type="InterPro" id="IPR004358">
    <property type="entry name" value="Sig_transdc_His_kin-like_C"/>
</dbReference>
<dbReference type="PRINTS" id="PR00344">
    <property type="entry name" value="BCTRLSENSOR"/>
</dbReference>
<dbReference type="SMART" id="SM00387">
    <property type="entry name" value="HATPase_c"/>
    <property type="match status" value="1"/>
</dbReference>
<dbReference type="PANTHER" id="PTHR43547">
    <property type="entry name" value="TWO-COMPONENT HISTIDINE KINASE"/>
    <property type="match status" value="1"/>
</dbReference>
<evidence type="ECO:0000256" key="1">
    <source>
        <dbReference type="ARBA" id="ARBA00000085"/>
    </source>
</evidence>
<protein>
    <recommendedName>
        <fullName evidence="2">histidine kinase</fullName>
        <ecNumber evidence="2">2.7.13.3</ecNumber>
    </recommendedName>
</protein>
<organism evidence="6 7">
    <name type="scientific">Myroides marinus</name>
    <dbReference type="NCBI Taxonomy" id="703342"/>
    <lineage>
        <taxon>Bacteria</taxon>
        <taxon>Pseudomonadati</taxon>
        <taxon>Bacteroidota</taxon>
        <taxon>Flavobacteriia</taxon>
        <taxon>Flavobacteriales</taxon>
        <taxon>Flavobacteriaceae</taxon>
        <taxon>Myroides</taxon>
    </lineage>
</organism>
<feature type="transmembrane region" description="Helical" evidence="4">
    <location>
        <begin position="192"/>
        <end position="221"/>
    </location>
</feature>